<dbReference type="Proteomes" id="UP001491310">
    <property type="component" value="Unassembled WGS sequence"/>
</dbReference>
<name>A0ABR2Z4R3_9CHLO</name>
<reference evidence="1 2" key="1">
    <citation type="journal article" date="2024" name="Nat. Commun.">
        <title>Phylogenomics reveals the evolutionary origins of lichenization in chlorophyte algae.</title>
        <authorList>
            <person name="Puginier C."/>
            <person name="Libourel C."/>
            <person name="Otte J."/>
            <person name="Skaloud P."/>
            <person name="Haon M."/>
            <person name="Grisel S."/>
            <person name="Petersen M."/>
            <person name="Berrin J.G."/>
            <person name="Delaux P.M."/>
            <person name="Dal Grande F."/>
            <person name="Keller J."/>
        </authorList>
    </citation>
    <scope>NUCLEOTIDE SEQUENCE [LARGE SCALE GENOMIC DNA]</scope>
    <source>
        <strain evidence="1 2">SAG 216-7</strain>
    </source>
</reference>
<dbReference type="EMBL" id="JALJOT010000001">
    <property type="protein sequence ID" value="KAK9918640.1"/>
    <property type="molecule type" value="Genomic_DNA"/>
</dbReference>
<evidence type="ECO:0000313" key="2">
    <source>
        <dbReference type="Proteomes" id="UP001491310"/>
    </source>
</evidence>
<accession>A0ABR2Z4R3</accession>
<comment type="caution">
    <text evidence="1">The sequence shown here is derived from an EMBL/GenBank/DDBJ whole genome shotgun (WGS) entry which is preliminary data.</text>
</comment>
<keyword evidence="2" id="KW-1185">Reference proteome</keyword>
<protein>
    <submittedName>
        <fullName evidence="1">Uncharacterized protein</fullName>
    </submittedName>
</protein>
<sequence>MADEPAEGADERRGHPWNRWRCWDQLLDHLRKADVVRMMEDKKEDTPQRGSAQRWAVERGMPVMVETGTLMCYGETDEGEQRQRFVERLAVQPELAGFRRCLSLFLAGLPEFDARQPDATALDTLPNTPGCMISVRSAFAVPHQKHRGASREAIMVRASPCFVFQRRAAFDNVAIRCEDTDDDMDCWFGPGLTRA</sequence>
<organism evidence="1 2">
    <name type="scientific">Coccomyxa subellipsoidea</name>
    <dbReference type="NCBI Taxonomy" id="248742"/>
    <lineage>
        <taxon>Eukaryota</taxon>
        <taxon>Viridiplantae</taxon>
        <taxon>Chlorophyta</taxon>
        <taxon>core chlorophytes</taxon>
        <taxon>Trebouxiophyceae</taxon>
        <taxon>Trebouxiophyceae incertae sedis</taxon>
        <taxon>Coccomyxaceae</taxon>
        <taxon>Coccomyxa</taxon>
    </lineage>
</organism>
<proteinExistence type="predicted"/>
<gene>
    <name evidence="1" type="ORF">WJX75_005599</name>
</gene>
<evidence type="ECO:0000313" key="1">
    <source>
        <dbReference type="EMBL" id="KAK9918640.1"/>
    </source>
</evidence>